<dbReference type="CDD" id="cd04604">
    <property type="entry name" value="CBS_pair_SIS_assoc"/>
    <property type="match status" value="1"/>
</dbReference>
<keyword evidence="4 8" id="KW-0413">Isomerase</keyword>
<feature type="domain" description="CBS" evidence="6">
    <location>
        <begin position="273"/>
        <end position="325"/>
    </location>
</feature>
<evidence type="ECO:0000313" key="8">
    <source>
        <dbReference type="EMBL" id="ASG66571.1"/>
    </source>
</evidence>
<evidence type="ECO:0000256" key="5">
    <source>
        <dbReference type="PROSITE-ProRule" id="PRU00703"/>
    </source>
</evidence>
<dbReference type="InterPro" id="IPR050986">
    <property type="entry name" value="GutQ/KpsF_isomerases"/>
</dbReference>
<organism evidence="8 9">
    <name type="scientific">Idiomarina piscisalsi</name>
    <dbReference type="NCBI Taxonomy" id="1096243"/>
    <lineage>
        <taxon>Bacteria</taxon>
        <taxon>Pseudomonadati</taxon>
        <taxon>Pseudomonadota</taxon>
        <taxon>Gammaproteobacteria</taxon>
        <taxon>Alteromonadales</taxon>
        <taxon>Idiomarinaceae</taxon>
        <taxon>Idiomarina</taxon>
    </lineage>
</organism>
<dbReference type="InterPro" id="IPR046348">
    <property type="entry name" value="SIS_dom_sf"/>
</dbReference>
<dbReference type="EC" id="5.3.1.13" evidence="4"/>
<reference evidence="8 9" key="1">
    <citation type="submission" date="2017-06" db="EMBL/GenBank/DDBJ databases">
        <title>Complete genome sequence of Idiomarina piscisalsi strain 10PY1A isolated from soil of Soudi Arabia.</title>
        <authorList>
            <person name="Kim M.-C."/>
            <person name="Jung B.K."/>
            <person name="Budiyanto F."/>
            <person name="Nzila A."/>
            <person name="Shin J.-H."/>
        </authorList>
    </citation>
    <scope>NUCLEOTIDE SEQUENCE [LARGE SCALE GENOMIC DNA]</scope>
    <source>
        <strain evidence="8 9">10PY1A</strain>
    </source>
</reference>
<sequence>MKQVTQNFRQLGQQVLDIEKQAIEGLYEYLDDNFDAACQTLFNCKGRVIVTGMGKSGHIGGKIAATLASTGTPSFFVHPGEASHGDLGMVAAQDVVIAISNSGETSEVLNILPVIKRLGVPLIAMTGKPESTLARLADTHVCIAVAQEACPLGLAPTASTTATLVMGDALAVALLNARGFTADDFALSHPGGSLGKRLLLRLHDIMHTGERIPLVSETDIIRDALLEMSRKGLGMTAITDTQGRLAGIFTDGDLRRILDNQVDVHSTSIADVMTRSCTTANADMLAAEALKLMQDRKINGLIITDHEGRPCGAMNMHDLLQAGVL</sequence>
<evidence type="ECO:0000256" key="1">
    <source>
        <dbReference type="ARBA" id="ARBA00008165"/>
    </source>
</evidence>
<dbReference type="GO" id="GO:0016853">
    <property type="term" value="F:isomerase activity"/>
    <property type="evidence" value="ECO:0007669"/>
    <property type="project" value="UniProtKB-KW"/>
</dbReference>
<feature type="domain" description="CBS" evidence="6">
    <location>
        <begin position="206"/>
        <end position="264"/>
    </location>
</feature>
<comment type="similarity">
    <text evidence="1 4">Belongs to the SIS family. GutQ/KpsF subfamily.</text>
</comment>
<evidence type="ECO:0000259" key="6">
    <source>
        <dbReference type="PROSITE" id="PS51371"/>
    </source>
</evidence>
<dbReference type="PIRSF" id="PIRSF004692">
    <property type="entry name" value="KdsD_KpsF"/>
    <property type="match status" value="1"/>
</dbReference>
<dbReference type="InterPro" id="IPR000644">
    <property type="entry name" value="CBS_dom"/>
</dbReference>
<dbReference type="Pfam" id="PF01380">
    <property type="entry name" value="SIS"/>
    <property type="match status" value="1"/>
</dbReference>
<dbReference type="Gene3D" id="3.40.50.10490">
    <property type="entry name" value="Glucose-6-phosphate isomerase like protein, domain 1"/>
    <property type="match status" value="1"/>
</dbReference>
<dbReference type="Gene3D" id="3.10.580.10">
    <property type="entry name" value="CBS-domain"/>
    <property type="match status" value="1"/>
</dbReference>
<evidence type="ECO:0000256" key="3">
    <source>
        <dbReference type="ARBA" id="ARBA00023122"/>
    </source>
</evidence>
<dbReference type="Pfam" id="PF00571">
    <property type="entry name" value="CBS"/>
    <property type="match status" value="2"/>
</dbReference>
<dbReference type="PANTHER" id="PTHR42745">
    <property type="match status" value="1"/>
</dbReference>
<gene>
    <name evidence="8" type="ORF">CEW91_10665</name>
</gene>
<keyword evidence="3 5" id="KW-0129">CBS domain</keyword>
<keyword evidence="9" id="KW-1185">Reference proteome</keyword>
<proteinExistence type="inferred from homology"/>
<dbReference type="PROSITE" id="PS51371">
    <property type="entry name" value="CBS"/>
    <property type="match status" value="2"/>
</dbReference>
<evidence type="ECO:0000259" key="7">
    <source>
        <dbReference type="PROSITE" id="PS51464"/>
    </source>
</evidence>
<dbReference type="RefSeq" id="WP_088768926.1">
    <property type="nucleotide sequence ID" value="NZ_CP022133.1"/>
</dbReference>
<dbReference type="InterPro" id="IPR035474">
    <property type="entry name" value="SIS_Kpsf"/>
</dbReference>
<evidence type="ECO:0000313" key="9">
    <source>
        <dbReference type="Proteomes" id="UP000197717"/>
    </source>
</evidence>
<dbReference type="EMBL" id="CP022133">
    <property type="protein sequence ID" value="ASG66571.1"/>
    <property type="molecule type" value="Genomic_DNA"/>
</dbReference>
<feature type="domain" description="SIS" evidence="7">
    <location>
        <begin position="37"/>
        <end position="180"/>
    </location>
</feature>
<evidence type="ECO:0000256" key="2">
    <source>
        <dbReference type="ARBA" id="ARBA00022737"/>
    </source>
</evidence>
<keyword evidence="2" id="KW-0677">Repeat</keyword>
<protein>
    <recommendedName>
        <fullName evidence="4">Arabinose 5-phosphate isomerase</fullName>
        <shortName evidence="4">API</shortName>
        <ecNumber evidence="4">5.3.1.13</ecNumber>
    </recommendedName>
</protein>
<dbReference type="PANTHER" id="PTHR42745:SF1">
    <property type="entry name" value="ARABINOSE 5-PHOSPHATE ISOMERASE KDSD"/>
    <property type="match status" value="1"/>
</dbReference>
<dbReference type="PROSITE" id="PS51464">
    <property type="entry name" value="SIS"/>
    <property type="match status" value="1"/>
</dbReference>
<evidence type="ECO:0000256" key="4">
    <source>
        <dbReference type="PIRNR" id="PIRNR004692"/>
    </source>
</evidence>
<dbReference type="CDD" id="cd05014">
    <property type="entry name" value="SIS_Kpsf"/>
    <property type="match status" value="1"/>
</dbReference>
<dbReference type="Proteomes" id="UP000197717">
    <property type="component" value="Chromosome"/>
</dbReference>
<accession>A0ABM6LVD4</accession>
<dbReference type="InterPro" id="IPR004800">
    <property type="entry name" value="KdsD/KpsF-type"/>
</dbReference>
<dbReference type="NCBIfam" id="TIGR00393">
    <property type="entry name" value="kpsF"/>
    <property type="match status" value="1"/>
</dbReference>
<comment type="catalytic activity">
    <reaction evidence="4">
        <text>D-arabinose 5-phosphate = D-ribulose 5-phosphate</text>
        <dbReference type="Rhea" id="RHEA:23104"/>
        <dbReference type="ChEBI" id="CHEBI:57693"/>
        <dbReference type="ChEBI" id="CHEBI:58121"/>
        <dbReference type="EC" id="5.3.1.13"/>
    </reaction>
</comment>
<dbReference type="SMART" id="SM00116">
    <property type="entry name" value="CBS"/>
    <property type="match status" value="2"/>
</dbReference>
<name>A0ABM6LVD4_9GAMM</name>
<dbReference type="InterPro" id="IPR046342">
    <property type="entry name" value="CBS_dom_sf"/>
</dbReference>
<dbReference type="InterPro" id="IPR001347">
    <property type="entry name" value="SIS_dom"/>
</dbReference>
<dbReference type="SUPFAM" id="SSF53697">
    <property type="entry name" value="SIS domain"/>
    <property type="match status" value="1"/>
</dbReference>